<keyword evidence="10" id="KW-1185">Reference proteome</keyword>
<dbReference type="InterPro" id="IPR003173">
    <property type="entry name" value="PC4_C"/>
</dbReference>
<keyword evidence="3" id="KW-0805">Transcription regulation</keyword>
<feature type="region of interest" description="Disordered" evidence="7">
    <location>
        <begin position="1"/>
        <end position="55"/>
    </location>
</feature>
<organism evidence="9 10">
    <name type="scientific">Cryptococcus tetragattii IND107</name>
    <dbReference type="NCBI Taxonomy" id="1296105"/>
    <lineage>
        <taxon>Eukaryota</taxon>
        <taxon>Fungi</taxon>
        <taxon>Dikarya</taxon>
        <taxon>Basidiomycota</taxon>
        <taxon>Agaricomycotina</taxon>
        <taxon>Tremellomycetes</taxon>
        <taxon>Tremellales</taxon>
        <taxon>Cryptococcaceae</taxon>
        <taxon>Cryptococcus</taxon>
        <taxon>Cryptococcus gattii species complex</taxon>
    </lineage>
</organism>
<evidence type="ECO:0000256" key="7">
    <source>
        <dbReference type="SAM" id="MobiDB-lite"/>
    </source>
</evidence>
<evidence type="ECO:0000256" key="5">
    <source>
        <dbReference type="ARBA" id="ARBA00023163"/>
    </source>
</evidence>
<evidence type="ECO:0000259" key="8">
    <source>
        <dbReference type="Pfam" id="PF02229"/>
    </source>
</evidence>
<dbReference type="Pfam" id="PF02229">
    <property type="entry name" value="PC4"/>
    <property type="match status" value="1"/>
</dbReference>
<evidence type="ECO:0000313" key="9">
    <source>
        <dbReference type="EMBL" id="KAL0250665.1"/>
    </source>
</evidence>
<evidence type="ECO:0000256" key="6">
    <source>
        <dbReference type="ARBA" id="ARBA00023242"/>
    </source>
</evidence>
<comment type="caution">
    <text evidence="9">The sequence shown here is derived from an EMBL/GenBank/DDBJ whole genome shotgun (WGS) entry which is preliminary data.</text>
</comment>
<comment type="similarity">
    <text evidence="2">Belongs to the transcriptional coactivator PC4 family.</text>
</comment>
<sequence length="128" mass="14422">MPPSKRSKRAVSGEDSDESREEKPAISSEPKAKKAKKASEEIAESSGESVEIENNDDGEEFFKLSEYRRLTVRTFKGKTLVDIREMYKDKSSGALKPGSKGISLTAEQWEILRNNIQNVDKMVKKVQK</sequence>
<dbReference type="GeneID" id="91989704"/>
<keyword evidence="6" id="KW-0539">Nucleus</keyword>
<dbReference type="SUPFAM" id="SSF54447">
    <property type="entry name" value="ssDNA-binding transcriptional regulator domain"/>
    <property type="match status" value="1"/>
</dbReference>
<dbReference type="RefSeq" id="XP_066614852.1">
    <property type="nucleotide sequence ID" value="XM_066757383.1"/>
</dbReference>
<gene>
    <name evidence="9" type="ORF">I308_102848</name>
</gene>
<evidence type="ECO:0000313" key="10">
    <source>
        <dbReference type="Proteomes" id="UP000054399"/>
    </source>
</evidence>
<evidence type="ECO:0000256" key="4">
    <source>
        <dbReference type="ARBA" id="ARBA00023125"/>
    </source>
</evidence>
<protein>
    <recommendedName>
        <fullName evidence="8">Transcriptional coactivator p15 (PC4) C-terminal domain-containing protein</fullName>
    </recommendedName>
</protein>
<dbReference type="EMBL" id="ATAM02000004">
    <property type="protein sequence ID" value="KAL0250665.1"/>
    <property type="molecule type" value="Genomic_DNA"/>
</dbReference>
<dbReference type="Gene3D" id="2.30.31.10">
    <property type="entry name" value="Transcriptional Coactivator Pc4, Chain A"/>
    <property type="match status" value="1"/>
</dbReference>
<feature type="domain" description="Transcriptional coactivator p15 (PC4) C-terminal" evidence="8">
    <location>
        <begin position="62"/>
        <end position="114"/>
    </location>
</feature>
<keyword evidence="4" id="KW-0238">DNA-binding</keyword>
<dbReference type="Proteomes" id="UP000054399">
    <property type="component" value="Unassembled WGS sequence"/>
</dbReference>
<accession>A0ABR3BUQ3</accession>
<proteinExistence type="inferred from homology"/>
<evidence type="ECO:0000256" key="3">
    <source>
        <dbReference type="ARBA" id="ARBA00023015"/>
    </source>
</evidence>
<evidence type="ECO:0000256" key="2">
    <source>
        <dbReference type="ARBA" id="ARBA00009001"/>
    </source>
</evidence>
<dbReference type="InterPro" id="IPR045125">
    <property type="entry name" value="Sub1/Tcp4-like"/>
</dbReference>
<keyword evidence="5" id="KW-0804">Transcription</keyword>
<reference evidence="10" key="1">
    <citation type="submission" date="2015-01" db="EMBL/GenBank/DDBJ databases">
        <title>The Genome Sequence of Cryptococcus gattii MMRL2647.</title>
        <authorList>
            <consortium name="The Broad Institute Genomics Platform"/>
            <person name="Cuomo C."/>
            <person name="Litvintseva A."/>
            <person name="Chen Y."/>
            <person name="Heitman J."/>
            <person name="Sun S."/>
            <person name="Springer D."/>
            <person name="Dromer F."/>
            <person name="Young S."/>
            <person name="Zeng Q."/>
            <person name="Gargeya S."/>
            <person name="Abouelleil A."/>
            <person name="Alvarado L."/>
            <person name="Chapman S.B."/>
            <person name="Gainer-Dewar J."/>
            <person name="Goldberg J."/>
            <person name="Griggs A."/>
            <person name="Gujja S."/>
            <person name="Hansen M."/>
            <person name="Howarth C."/>
            <person name="Imamovic A."/>
            <person name="Larimer J."/>
            <person name="Murphy C."/>
            <person name="Naylor J."/>
            <person name="Pearson M."/>
            <person name="Priest M."/>
            <person name="Roberts A."/>
            <person name="Saif S."/>
            <person name="Shea T."/>
            <person name="Sykes S."/>
            <person name="Wortman J."/>
            <person name="Nusbaum C."/>
            <person name="Birren B."/>
        </authorList>
    </citation>
    <scope>NUCLEOTIDE SEQUENCE [LARGE SCALE GENOMIC DNA]</scope>
    <source>
        <strain evidence="10">IND107</strain>
    </source>
</reference>
<evidence type="ECO:0000256" key="1">
    <source>
        <dbReference type="ARBA" id="ARBA00004123"/>
    </source>
</evidence>
<dbReference type="InterPro" id="IPR009044">
    <property type="entry name" value="ssDNA-bd_transcriptional_reg"/>
</dbReference>
<reference evidence="9 10" key="2">
    <citation type="submission" date="2024-01" db="EMBL/GenBank/DDBJ databases">
        <title>Comparative genomics of Cryptococcus and Kwoniella reveals pathogenesis evolution and contrasting modes of karyotype evolution via chromosome fusion or intercentromeric recombination.</title>
        <authorList>
            <person name="Coelho M.A."/>
            <person name="David-Palma M."/>
            <person name="Shea T."/>
            <person name="Bowers K."/>
            <person name="Mcginley-Smith S."/>
            <person name="Mohammad A.W."/>
            <person name="Gnirke A."/>
            <person name="Yurkov A.M."/>
            <person name="Nowrousian M."/>
            <person name="Sun S."/>
            <person name="Cuomo C.A."/>
            <person name="Heitman J."/>
        </authorList>
    </citation>
    <scope>NUCLEOTIDE SEQUENCE [LARGE SCALE GENOMIC DNA]</scope>
    <source>
        <strain evidence="9 10">IND107</strain>
    </source>
</reference>
<comment type="subcellular location">
    <subcellularLocation>
        <location evidence="1">Nucleus</location>
    </subcellularLocation>
</comment>
<dbReference type="PANTHER" id="PTHR13215">
    <property type="entry name" value="RNA POLYMERASE II TRANSCRIPTIONAL COACTIVATOR"/>
    <property type="match status" value="1"/>
</dbReference>
<name>A0ABR3BUQ3_9TREE</name>